<accession>A0AAV4M8G0</accession>
<evidence type="ECO:0000313" key="1">
    <source>
        <dbReference type="EMBL" id="GIX68417.1"/>
    </source>
</evidence>
<dbReference type="EMBL" id="BPLR01001963">
    <property type="protein sequence ID" value="GIX68417.1"/>
    <property type="molecule type" value="Genomic_DNA"/>
</dbReference>
<keyword evidence="2" id="KW-1185">Reference proteome</keyword>
<dbReference type="AlphaFoldDB" id="A0AAV4M8G0"/>
<sequence>MEKGDFPSPITDPGIVGGRGVPPGVLKWVVRDEENVELRRRKTEDTFLRRKRELKLKLEKQSLSVITPGVLKWVVRDLEKVELRHRKTEETFLKRKRVFAILFYYFHGETIAFSPECFTPRYLTPFHRKRPRSVTPVKEVPPGVPKWVVRDAENVELRRRKTGETFLRRKRVFVLLFYSFHGETIGFSPIPPGVAKWVVGDVENVELRRRKTGEAFLRRKRVFALLFCALLLSRRNYSLFSECFTPRYLTPFHRKCTSGVPKWVVRDEENVELRRRKLKKLFSGEREYLLFYFSPLEKLAFSPIPPGVSKWVVRDEENVELRRRKTGETFLRRERVFALLFLSATFSWRNYSLFSKCFYSHDISHHFTEHGLVP</sequence>
<protein>
    <submittedName>
        <fullName evidence="1">Uncharacterized protein</fullName>
    </submittedName>
</protein>
<gene>
    <name evidence="1" type="ORF">CEXT_295171</name>
</gene>
<organism evidence="1 2">
    <name type="scientific">Caerostris extrusa</name>
    <name type="common">Bark spider</name>
    <name type="synonym">Caerostris bankana</name>
    <dbReference type="NCBI Taxonomy" id="172846"/>
    <lineage>
        <taxon>Eukaryota</taxon>
        <taxon>Metazoa</taxon>
        <taxon>Ecdysozoa</taxon>
        <taxon>Arthropoda</taxon>
        <taxon>Chelicerata</taxon>
        <taxon>Arachnida</taxon>
        <taxon>Araneae</taxon>
        <taxon>Araneomorphae</taxon>
        <taxon>Entelegynae</taxon>
        <taxon>Araneoidea</taxon>
        <taxon>Araneidae</taxon>
        <taxon>Caerostris</taxon>
    </lineage>
</organism>
<dbReference type="Proteomes" id="UP001054945">
    <property type="component" value="Unassembled WGS sequence"/>
</dbReference>
<reference evidence="1 2" key="1">
    <citation type="submission" date="2021-06" db="EMBL/GenBank/DDBJ databases">
        <title>Caerostris extrusa draft genome.</title>
        <authorList>
            <person name="Kono N."/>
            <person name="Arakawa K."/>
        </authorList>
    </citation>
    <scope>NUCLEOTIDE SEQUENCE [LARGE SCALE GENOMIC DNA]</scope>
</reference>
<proteinExistence type="predicted"/>
<name>A0AAV4M8G0_CAEEX</name>
<evidence type="ECO:0000313" key="2">
    <source>
        <dbReference type="Proteomes" id="UP001054945"/>
    </source>
</evidence>
<comment type="caution">
    <text evidence="1">The sequence shown here is derived from an EMBL/GenBank/DDBJ whole genome shotgun (WGS) entry which is preliminary data.</text>
</comment>